<dbReference type="InterPro" id="IPR011990">
    <property type="entry name" value="TPR-like_helical_dom_sf"/>
</dbReference>
<evidence type="ECO:0008006" key="4">
    <source>
        <dbReference type="Google" id="ProtNLM"/>
    </source>
</evidence>
<reference evidence="2" key="2">
    <citation type="journal article" date="2020" name="Microorganisms">
        <title>Osmotic Adaptation and Compatible Solute Biosynthesis of Phototrophic Bacteria as Revealed from Genome Analyses.</title>
        <authorList>
            <person name="Imhoff J.F."/>
            <person name="Rahn T."/>
            <person name="Kunzel S."/>
            <person name="Keller A."/>
            <person name="Neulinger S.C."/>
        </authorList>
    </citation>
    <scope>NUCLEOTIDE SEQUENCE</scope>
    <source>
        <strain evidence="2">DSM 4395</strain>
    </source>
</reference>
<name>A0AAJ0UFQ9_HALSE</name>
<dbReference type="InterPro" id="IPR019734">
    <property type="entry name" value="TPR_rpt"/>
</dbReference>
<protein>
    <recommendedName>
        <fullName evidence="4">Tetratricopeptide repeat protein</fullName>
    </recommendedName>
</protein>
<evidence type="ECO:0000256" key="1">
    <source>
        <dbReference type="PROSITE-ProRule" id="PRU00339"/>
    </source>
</evidence>
<reference evidence="2" key="1">
    <citation type="submission" date="2017-05" db="EMBL/GenBank/DDBJ databases">
        <authorList>
            <person name="Imhoff J.F."/>
            <person name="Rahn T."/>
            <person name="Kuenzel S."/>
            <person name="Neulinger S.C."/>
        </authorList>
    </citation>
    <scope>NUCLEOTIDE SEQUENCE</scope>
    <source>
        <strain evidence="2">DSM 4395</strain>
    </source>
</reference>
<evidence type="ECO:0000313" key="2">
    <source>
        <dbReference type="EMBL" id="MBK5930065.1"/>
    </source>
</evidence>
<gene>
    <name evidence="2" type="ORF">CCR82_05885</name>
</gene>
<accession>A0AAJ0UFQ9</accession>
<dbReference type="SUPFAM" id="SSF48452">
    <property type="entry name" value="TPR-like"/>
    <property type="match status" value="1"/>
</dbReference>
<comment type="caution">
    <text evidence="2">The sequence shown here is derived from an EMBL/GenBank/DDBJ whole genome shotgun (WGS) entry which is preliminary data.</text>
</comment>
<dbReference type="Proteomes" id="UP001296967">
    <property type="component" value="Unassembled WGS sequence"/>
</dbReference>
<feature type="repeat" description="TPR" evidence="1">
    <location>
        <begin position="118"/>
        <end position="151"/>
    </location>
</feature>
<evidence type="ECO:0000313" key="3">
    <source>
        <dbReference type="Proteomes" id="UP001296967"/>
    </source>
</evidence>
<keyword evidence="1" id="KW-0802">TPR repeat</keyword>
<dbReference type="Gene3D" id="2.60.120.260">
    <property type="entry name" value="Galactose-binding domain-like"/>
    <property type="match status" value="1"/>
</dbReference>
<keyword evidence="3" id="KW-1185">Reference proteome</keyword>
<dbReference type="EMBL" id="NHSF01000038">
    <property type="protein sequence ID" value="MBK5930065.1"/>
    <property type="molecule type" value="Genomic_DNA"/>
</dbReference>
<organism evidence="2 3">
    <name type="scientific">Halochromatium salexigens</name>
    <name type="common">Chromatium salexigens</name>
    <dbReference type="NCBI Taxonomy" id="49447"/>
    <lineage>
        <taxon>Bacteria</taxon>
        <taxon>Pseudomonadati</taxon>
        <taxon>Pseudomonadota</taxon>
        <taxon>Gammaproteobacteria</taxon>
        <taxon>Chromatiales</taxon>
        <taxon>Chromatiaceae</taxon>
        <taxon>Halochromatium</taxon>
    </lineage>
</organism>
<dbReference type="AlphaFoldDB" id="A0AAJ0UFQ9"/>
<proteinExistence type="predicted"/>
<dbReference type="Gene3D" id="1.25.40.10">
    <property type="entry name" value="Tetratricopeptide repeat domain"/>
    <property type="match status" value="1"/>
</dbReference>
<sequence length="524" mass="58076">MRLVVVLAVAGLLLWRMMVSGVPAPTQQRAAAVEQTPAGALTQRGADRLQAALSPQEDPESDDEQAAPAPEALRQAFQQNPTDPEPLLQTAPRLLAADETARADAMIEMAVRLRPADPTVHLRAGRFWMERGELEQALRHWLLTLEADPTATEAIFPLMRELADEAETREVLMPLAMTPPSWWPAFFADLAEHSADIGAVRAFYELRTAMSFEPLTELERKHYIERLRREGRIVEAYLAWLNGLSPERRWELGLLYDGGFESEPTGWGFDWRMQGDETVLVNYTKTYGINGDQALHVLFREHEGPMAEVAQPLFLDPGEYRLSGRYRADRLATRGGLRWIVQCVQPDQSLLEESQRFLGSNKWDTFEVAFAVPASCDLQELRLVSVDEFGLSRAISGGIWFDEMRVRRIPPPAATQPSVVEASASVEPTTVPEADADAAEVAEETLGPVATVLGVEGEVLVTQAGRYVMAREGRGLELGDRLITLEGSTAVLEYSAGCRQVLNANRLLTINGSERCEPSESSDD</sequence>
<dbReference type="PROSITE" id="PS50005">
    <property type="entry name" value="TPR"/>
    <property type="match status" value="1"/>
</dbReference>